<dbReference type="EMBL" id="MUJZ01019544">
    <property type="protein sequence ID" value="OTF80188.1"/>
    <property type="molecule type" value="Genomic_DNA"/>
</dbReference>
<name>A0A1Y3BJV1_EURMA</name>
<organism evidence="1 2">
    <name type="scientific">Euroglyphus maynei</name>
    <name type="common">Mayne's house dust mite</name>
    <dbReference type="NCBI Taxonomy" id="6958"/>
    <lineage>
        <taxon>Eukaryota</taxon>
        <taxon>Metazoa</taxon>
        <taxon>Ecdysozoa</taxon>
        <taxon>Arthropoda</taxon>
        <taxon>Chelicerata</taxon>
        <taxon>Arachnida</taxon>
        <taxon>Acari</taxon>
        <taxon>Acariformes</taxon>
        <taxon>Sarcoptiformes</taxon>
        <taxon>Astigmata</taxon>
        <taxon>Psoroptidia</taxon>
        <taxon>Analgoidea</taxon>
        <taxon>Pyroglyphidae</taxon>
        <taxon>Pyroglyphinae</taxon>
        <taxon>Euroglyphus</taxon>
    </lineage>
</organism>
<keyword evidence="2" id="KW-1185">Reference proteome</keyword>
<dbReference type="Proteomes" id="UP000194236">
    <property type="component" value="Unassembled WGS sequence"/>
</dbReference>
<evidence type="ECO:0000313" key="2">
    <source>
        <dbReference type="Proteomes" id="UP000194236"/>
    </source>
</evidence>
<proteinExistence type="predicted"/>
<sequence>MPPPIALDKTGAYPSIYPPTPPATAAAALAAYNYSQRLKGMMPATGSVPNPHCRDPYCAGQCTNNVSLVPSLFGLNNGSSNGGIGPYGHHNPHQHSHLTGTTPSPFTAAAAAAAAAAAGGSLPAPSNFYYPFMTPPNFFTGRIGPPVPP</sequence>
<reference evidence="1 2" key="1">
    <citation type="submission" date="2017-03" db="EMBL/GenBank/DDBJ databases">
        <title>Genome Survey of Euroglyphus maynei.</title>
        <authorList>
            <person name="Arlian L.G."/>
            <person name="Morgan M.S."/>
            <person name="Rider S.D."/>
        </authorList>
    </citation>
    <scope>NUCLEOTIDE SEQUENCE [LARGE SCALE GENOMIC DNA]</scope>
    <source>
        <strain evidence="1">Arlian Lab</strain>
        <tissue evidence="1">Whole body</tissue>
    </source>
</reference>
<evidence type="ECO:0000313" key="1">
    <source>
        <dbReference type="EMBL" id="OTF80188.1"/>
    </source>
</evidence>
<comment type="caution">
    <text evidence="1">The sequence shown here is derived from an EMBL/GenBank/DDBJ whole genome shotgun (WGS) entry which is preliminary data.</text>
</comment>
<dbReference type="OrthoDB" id="6516364at2759"/>
<gene>
    <name evidence="1" type="ORF">BLA29_002457</name>
</gene>
<dbReference type="AlphaFoldDB" id="A0A1Y3BJV1"/>
<protein>
    <submittedName>
        <fullName evidence="1">Uncharacterized protein</fullName>
    </submittedName>
</protein>
<accession>A0A1Y3BJV1</accession>